<keyword evidence="7" id="KW-0813">Transport</keyword>
<evidence type="ECO:0000256" key="7">
    <source>
        <dbReference type="RuleBase" id="RU369079"/>
    </source>
</evidence>
<feature type="domain" description="TRAP C4-dicarboxylate transport system permease DctM subunit" evidence="8">
    <location>
        <begin position="11"/>
        <end position="429"/>
    </location>
</feature>
<sequence>MSGIAIGGIFFGILIVLLALRVPIAISMLLTGMAGYVTLAGWDPLLSYLKTAAYGRYSIYDLSVVPLFLLMGGFASRGGLSKALFGAAESLIGHYRGGVAMAAVGACAGFGAICGSSLATAATMGQVALPELRRLNYSPALSTAALAAGGTLGILIPPSVVLVIYAILTEQNISKLFAAAFLPGILAAIGYMLVIALYCRAVPDAGPAGERKPWSVRLRALIDVWPVLAIFVVVIGGIYGGFFTPTEAASVGTIAAGILAVAKGMRFAGLMEALYGAAEATAMIFLILLGADVLNVFLALTQMPAELAAWVAQSGLPPLVVLFAIITIYVFLGCVMDSLSMILLTIPIFFPMIMGLDFWGLDQTDKAIWFGILALMVVEVGLITPPVGMNVYIINSLAKNVSMATTFRGIVPFLASDALRVVLLVFFPPISLFLVQYTG</sequence>
<keyword evidence="4 7" id="KW-0812">Transmembrane</keyword>
<comment type="function">
    <text evidence="7">Part of the tripartite ATP-independent periplasmic (TRAP) transport system.</text>
</comment>
<comment type="similarity">
    <text evidence="7">Belongs to the TRAP transporter large permease family.</text>
</comment>
<dbReference type="PANTHER" id="PTHR33362:SF5">
    <property type="entry name" value="C4-DICARBOXYLATE TRAP TRANSPORTER LARGE PERMEASE PROTEIN DCTM"/>
    <property type="match status" value="1"/>
</dbReference>
<dbReference type="Pfam" id="PF06808">
    <property type="entry name" value="DctM"/>
    <property type="match status" value="1"/>
</dbReference>
<feature type="transmembrane region" description="Helical" evidence="7">
    <location>
        <begin position="144"/>
        <end position="168"/>
    </location>
</feature>
<feature type="transmembrane region" description="Helical" evidence="7">
    <location>
        <begin position="418"/>
        <end position="437"/>
    </location>
</feature>
<keyword evidence="10" id="KW-1185">Reference proteome</keyword>
<accession>A0ABZ1AGT2</accession>
<dbReference type="InterPro" id="IPR010656">
    <property type="entry name" value="DctM"/>
</dbReference>
<feature type="transmembrane region" description="Helical" evidence="7">
    <location>
        <begin position="59"/>
        <end position="80"/>
    </location>
</feature>
<dbReference type="PIRSF" id="PIRSF006066">
    <property type="entry name" value="HI0050"/>
    <property type="match status" value="1"/>
</dbReference>
<evidence type="ECO:0000256" key="4">
    <source>
        <dbReference type="ARBA" id="ARBA00022692"/>
    </source>
</evidence>
<dbReference type="Proteomes" id="UP001626593">
    <property type="component" value="Chromosome"/>
</dbReference>
<evidence type="ECO:0000256" key="1">
    <source>
        <dbReference type="ARBA" id="ARBA00004429"/>
    </source>
</evidence>
<comment type="subcellular location">
    <subcellularLocation>
        <location evidence="1 7">Cell inner membrane</location>
        <topology evidence="1 7">Multi-pass membrane protein</topology>
    </subcellularLocation>
</comment>
<feature type="transmembrane region" description="Helical" evidence="7">
    <location>
        <begin position="100"/>
        <end position="123"/>
    </location>
</feature>
<organism evidence="9 10">
    <name type="scientific">Aromatoleum evansii</name>
    <name type="common">Azoarcus evansii</name>
    <dbReference type="NCBI Taxonomy" id="59406"/>
    <lineage>
        <taxon>Bacteria</taxon>
        <taxon>Pseudomonadati</taxon>
        <taxon>Pseudomonadota</taxon>
        <taxon>Betaproteobacteria</taxon>
        <taxon>Rhodocyclales</taxon>
        <taxon>Rhodocyclaceae</taxon>
        <taxon>Aromatoleum</taxon>
    </lineage>
</organism>
<feature type="transmembrane region" description="Helical" evidence="7">
    <location>
        <begin position="248"/>
        <end position="268"/>
    </location>
</feature>
<evidence type="ECO:0000313" key="10">
    <source>
        <dbReference type="Proteomes" id="UP001626593"/>
    </source>
</evidence>
<keyword evidence="6 7" id="KW-0472">Membrane</keyword>
<evidence type="ECO:0000256" key="2">
    <source>
        <dbReference type="ARBA" id="ARBA00022475"/>
    </source>
</evidence>
<gene>
    <name evidence="9" type="ORF">U5817_18020</name>
</gene>
<keyword evidence="2" id="KW-1003">Cell membrane</keyword>
<dbReference type="NCBIfam" id="TIGR00786">
    <property type="entry name" value="dctM"/>
    <property type="match status" value="1"/>
</dbReference>
<proteinExistence type="inferred from homology"/>
<evidence type="ECO:0000256" key="5">
    <source>
        <dbReference type="ARBA" id="ARBA00022989"/>
    </source>
</evidence>
<dbReference type="RefSeq" id="WP_407278320.1">
    <property type="nucleotide sequence ID" value="NZ_CP141259.1"/>
</dbReference>
<dbReference type="EMBL" id="CP141259">
    <property type="protein sequence ID" value="WRL45091.1"/>
    <property type="molecule type" value="Genomic_DNA"/>
</dbReference>
<feature type="transmembrane region" description="Helical" evidence="7">
    <location>
        <begin position="280"/>
        <end position="301"/>
    </location>
</feature>
<dbReference type="InterPro" id="IPR004681">
    <property type="entry name" value="TRAP_DctM"/>
</dbReference>
<feature type="transmembrane region" description="Helical" evidence="7">
    <location>
        <begin position="339"/>
        <end position="361"/>
    </location>
</feature>
<evidence type="ECO:0000313" key="9">
    <source>
        <dbReference type="EMBL" id="WRL45091.1"/>
    </source>
</evidence>
<dbReference type="PANTHER" id="PTHR33362">
    <property type="entry name" value="SIALIC ACID TRAP TRANSPORTER PERMEASE PROTEIN SIAT-RELATED"/>
    <property type="match status" value="1"/>
</dbReference>
<evidence type="ECO:0000256" key="3">
    <source>
        <dbReference type="ARBA" id="ARBA00022519"/>
    </source>
</evidence>
<evidence type="ECO:0000259" key="8">
    <source>
        <dbReference type="Pfam" id="PF06808"/>
    </source>
</evidence>
<feature type="transmembrane region" description="Helical" evidence="7">
    <location>
        <begin position="180"/>
        <end position="199"/>
    </location>
</feature>
<feature type="transmembrane region" description="Helical" evidence="7">
    <location>
        <begin position="307"/>
        <end position="332"/>
    </location>
</feature>
<name>A0ABZ1AGT2_AROEV</name>
<protein>
    <recommendedName>
        <fullName evidence="7">TRAP transporter large permease protein</fullName>
    </recommendedName>
</protein>
<comment type="subunit">
    <text evidence="7">The complex comprises the extracytoplasmic solute receptor protein and the two transmembrane proteins.</text>
</comment>
<feature type="transmembrane region" description="Helical" evidence="7">
    <location>
        <begin position="220"/>
        <end position="242"/>
    </location>
</feature>
<reference evidence="9 10" key="1">
    <citation type="submission" date="2023-12" db="EMBL/GenBank/DDBJ databases">
        <title>A. evansii MAY27, complete genome.</title>
        <authorList>
            <person name="Wang Y."/>
        </authorList>
    </citation>
    <scope>NUCLEOTIDE SEQUENCE [LARGE SCALE GENOMIC DNA]</scope>
    <source>
        <strain evidence="9 10">MAY27</strain>
    </source>
</reference>
<keyword evidence="3 7" id="KW-0997">Cell inner membrane</keyword>
<feature type="transmembrane region" description="Helical" evidence="7">
    <location>
        <begin position="6"/>
        <end position="39"/>
    </location>
</feature>
<feature type="transmembrane region" description="Helical" evidence="7">
    <location>
        <begin position="367"/>
        <end position="393"/>
    </location>
</feature>
<evidence type="ECO:0000256" key="6">
    <source>
        <dbReference type="ARBA" id="ARBA00023136"/>
    </source>
</evidence>
<keyword evidence="5 7" id="KW-1133">Transmembrane helix</keyword>